<dbReference type="EMBL" id="KL198004">
    <property type="protein sequence ID" value="KDQ33829.1"/>
    <property type="molecule type" value="Genomic_DNA"/>
</dbReference>
<evidence type="ECO:0000313" key="2">
    <source>
        <dbReference type="EMBL" id="KDQ33829.1"/>
    </source>
</evidence>
<feature type="compositionally biased region" description="Low complexity" evidence="1">
    <location>
        <begin position="62"/>
        <end position="71"/>
    </location>
</feature>
<dbReference type="Proteomes" id="UP000027073">
    <property type="component" value="Unassembled WGS sequence"/>
</dbReference>
<feature type="region of interest" description="Disordered" evidence="1">
    <location>
        <begin position="62"/>
        <end position="111"/>
    </location>
</feature>
<feature type="compositionally biased region" description="Basic and acidic residues" evidence="1">
    <location>
        <begin position="72"/>
        <end position="95"/>
    </location>
</feature>
<sequence>MVRLTTNPNTPVPRRCIGSLCRSSPPTRQRGMSKDRDPATQSHMDVWTATNEVSKASWQAQIDADAAAADQARIDREEARSENASSRGEHRDRARVAALSKGRRTSRRGAV</sequence>
<reference evidence="3" key="1">
    <citation type="journal article" date="2014" name="Proc. Natl. Acad. Sci. U.S.A.">
        <title>Extensive sampling of basidiomycete genomes demonstrates inadequacy of the white-rot/brown-rot paradigm for wood decay fungi.</title>
        <authorList>
            <person name="Riley R."/>
            <person name="Salamov A.A."/>
            <person name="Brown D.W."/>
            <person name="Nagy L.G."/>
            <person name="Floudas D."/>
            <person name="Held B.W."/>
            <person name="Levasseur A."/>
            <person name="Lombard V."/>
            <person name="Morin E."/>
            <person name="Otillar R."/>
            <person name="Lindquist E.A."/>
            <person name="Sun H."/>
            <person name="LaButti K.M."/>
            <person name="Schmutz J."/>
            <person name="Jabbour D."/>
            <person name="Luo H."/>
            <person name="Baker S.E."/>
            <person name="Pisabarro A.G."/>
            <person name="Walton J.D."/>
            <person name="Blanchette R.A."/>
            <person name="Henrissat B."/>
            <person name="Martin F."/>
            <person name="Cullen D."/>
            <person name="Hibbett D.S."/>
            <person name="Grigoriev I.V."/>
        </authorList>
    </citation>
    <scope>NUCLEOTIDE SEQUENCE [LARGE SCALE GENOMIC DNA]</scope>
    <source>
        <strain evidence="3">PC15</strain>
    </source>
</reference>
<protein>
    <submittedName>
        <fullName evidence="2">Uncharacterized protein</fullName>
    </submittedName>
</protein>
<feature type="compositionally biased region" description="Basic residues" evidence="1">
    <location>
        <begin position="101"/>
        <end position="111"/>
    </location>
</feature>
<gene>
    <name evidence="2" type="ORF">PLEOSDRAFT_1099783</name>
</gene>
<evidence type="ECO:0000256" key="1">
    <source>
        <dbReference type="SAM" id="MobiDB-lite"/>
    </source>
</evidence>
<dbReference type="VEuPathDB" id="FungiDB:PLEOSDRAFT_1099783"/>
<proteinExistence type="predicted"/>
<dbReference type="InParanoid" id="A0A067P139"/>
<accession>A0A067P139</accession>
<dbReference type="HOGENOM" id="CLU_2159476_0_0_1"/>
<feature type="region of interest" description="Disordered" evidence="1">
    <location>
        <begin position="1"/>
        <end position="44"/>
    </location>
</feature>
<name>A0A067P139_PLEO1</name>
<organism evidence="2 3">
    <name type="scientific">Pleurotus ostreatus (strain PC15)</name>
    <name type="common">Oyster mushroom</name>
    <dbReference type="NCBI Taxonomy" id="1137138"/>
    <lineage>
        <taxon>Eukaryota</taxon>
        <taxon>Fungi</taxon>
        <taxon>Dikarya</taxon>
        <taxon>Basidiomycota</taxon>
        <taxon>Agaricomycotina</taxon>
        <taxon>Agaricomycetes</taxon>
        <taxon>Agaricomycetidae</taxon>
        <taxon>Agaricales</taxon>
        <taxon>Pleurotineae</taxon>
        <taxon>Pleurotaceae</taxon>
        <taxon>Pleurotus</taxon>
    </lineage>
</organism>
<dbReference type="AlphaFoldDB" id="A0A067P139"/>
<evidence type="ECO:0000313" key="3">
    <source>
        <dbReference type="Proteomes" id="UP000027073"/>
    </source>
</evidence>